<feature type="compositionally biased region" description="Basic and acidic residues" evidence="10">
    <location>
        <begin position="610"/>
        <end position="619"/>
    </location>
</feature>
<evidence type="ECO:0000313" key="14">
    <source>
        <dbReference type="Proteomes" id="UP000243052"/>
    </source>
</evidence>
<evidence type="ECO:0000256" key="10">
    <source>
        <dbReference type="SAM" id="MobiDB-lite"/>
    </source>
</evidence>
<evidence type="ECO:0000259" key="12">
    <source>
        <dbReference type="Pfam" id="PF07558"/>
    </source>
</evidence>
<evidence type="ECO:0000256" key="5">
    <source>
        <dbReference type="ARBA" id="ARBA00022829"/>
    </source>
</evidence>
<name>A0A0X8HTJ8_9SACH</name>
<feature type="coiled-coil region" evidence="9">
    <location>
        <begin position="24"/>
        <end position="83"/>
    </location>
</feature>
<reference evidence="13 14" key="1">
    <citation type="submission" date="2016-01" db="EMBL/GenBank/DDBJ databases">
        <title>Genome sequence of the yeast Holleya sinecauda.</title>
        <authorList>
            <person name="Dietrich F.S."/>
        </authorList>
    </citation>
    <scope>NUCLEOTIDE SEQUENCE [LARGE SCALE GENOMIC DNA]</scope>
    <source>
        <strain evidence="13 14">ATCC 58844</strain>
    </source>
</reference>
<evidence type="ECO:0000256" key="7">
    <source>
        <dbReference type="ARBA" id="ARBA00023306"/>
    </source>
</evidence>
<evidence type="ECO:0000313" key="13">
    <source>
        <dbReference type="EMBL" id="AMD21224.1"/>
    </source>
</evidence>
<keyword evidence="8" id="KW-0137">Centromere</keyword>
<feature type="compositionally biased region" description="Basic and acidic residues" evidence="10">
    <location>
        <begin position="284"/>
        <end position="295"/>
    </location>
</feature>
<evidence type="ECO:0000256" key="4">
    <source>
        <dbReference type="ARBA" id="ARBA00022618"/>
    </source>
</evidence>
<feature type="compositionally biased region" description="Polar residues" evidence="10">
    <location>
        <begin position="253"/>
        <end position="271"/>
    </location>
</feature>
<feature type="domain" description="Shugoshin C-terminal" evidence="11">
    <location>
        <begin position="423"/>
        <end position="445"/>
    </location>
</feature>
<dbReference type="GO" id="GO:0000779">
    <property type="term" value="C:condensed chromosome, centromeric region"/>
    <property type="evidence" value="ECO:0007669"/>
    <property type="project" value="UniProtKB-ARBA"/>
</dbReference>
<dbReference type="Proteomes" id="UP000243052">
    <property type="component" value="Chromosome v"/>
</dbReference>
<evidence type="ECO:0000256" key="8">
    <source>
        <dbReference type="ARBA" id="ARBA00023328"/>
    </source>
</evidence>
<dbReference type="EMBL" id="CP014245">
    <property type="protein sequence ID" value="AMD21224.1"/>
    <property type="molecule type" value="Genomic_DNA"/>
</dbReference>
<evidence type="ECO:0000256" key="3">
    <source>
        <dbReference type="ARBA" id="ARBA00022454"/>
    </source>
</evidence>
<comment type="subcellular location">
    <subcellularLocation>
        <location evidence="1">Chromosome</location>
        <location evidence="1">Centromere</location>
    </subcellularLocation>
</comment>
<comment type="similarity">
    <text evidence="2">Belongs to the shugoshin family.</text>
</comment>
<dbReference type="RefSeq" id="XP_017988220.1">
    <property type="nucleotide sequence ID" value="XM_018132499.1"/>
</dbReference>
<dbReference type="GO" id="GO:0005634">
    <property type="term" value="C:nucleus"/>
    <property type="evidence" value="ECO:0007669"/>
    <property type="project" value="InterPro"/>
</dbReference>
<sequence length="627" mass="71110">MARSSKKASAKAKNNVNQEYLDLINLQKQQFEQLRCNYAQQNAQLAKSNSLLMIKITDLETKISELIQENVQLRNKLSVTELRFKERLNNCFNVLEDGAFQRFEEVLNLFVVLREQQGLQVNGTLLKQNISKRPQIGEKRSLSPKVVEFNVPTYENEVSANRCDENLELTADEVLPLKKKRRKSSRRESLFIASDFDFSNDSFENALKDFETPKPNKANRQTSNEESTSKADNGTSGVDEEDSANLRNDTEEGNTSATSTGAPATVNNNDSNQKEENLDVNNRNNEDNENRKENGSEEANENNEHNTDKNEENQQDEAANFTHSIIEYFIPEECDDEVLDTTNSSRSKLEIFHDSSNGSSTETKIINGTEPHNKLSPSQPSFVQIPVSSQSKIKHSMKPRRSNQKKIVDEVMPQNGYSDDTQRPRRTRGKAVDYKWPSLRAKMRRPTDELVDATTVTDIHELQVPSNRKLKKSRTDSDLSDGEEDIASIAQEENINKIPIALQEPEIIDKTNSPSAHNIPSNLAETNAIDKPIRKPMLLKDITNKQPAVQKTKKLLSKKVVADNVNDENSYFLEDSSINSFRLNEDDLSVFDLISDMKCSNLPKTHRAKARAERQEIKKSSAVVYNK</sequence>
<dbReference type="GeneID" id="28724502"/>
<keyword evidence="14" id="KW-1185">Reference proteome</keyword>
<dbReference type="OrthoDB" id="5394106at2759"/>
<feature type="region of interest" description="Disordered" evidence="10">
    <location>
        <begin position="605"/>
        <end position="627"/>
    </location>
</feature>
<proteinExistence type="inferred from homology"/>
<dbReference type="Pfam" id="PF07558">
    <property type="entry name" value="Shugoshin_N"/>
    <property type="match status" value="1"/>
</dbReference>
<evidence type="ECO:0000256" key="2">
    <source>
        <dbReference type="ARBA" id="ARBA00010845"/>
    </source>
</evidence>
<keyword evidence="5" id="KW-0159">Chromosome partition</keyword>
<evidence type="ECO:0000256" key="6">
    <source>
        <dbReference type="ARBA" id="ARBA00023054"/>
    </source>
</evidence>
<keyword evidence="6 9" id="KW-0175">Coiled coil</keyword>
<feature type="compositionally biased region" description="Polar residues" evidence="10">
    <location>
        <begin position="218"/>
        <end position="236"/>
    </location>
</feature>
<dbReference type="AlphaFoldDB" id="A0A0X8HTJ8"/>
<dbReference type="InterPro" id="IPR011515">
    <property type="entry name" value="Shugoshin_C"/>
</dbReference>
<evidence type="ECO:0000256" key="1">
    <source>
        <dbReference type="ARBA" id="ARBA00004584"/>
    </source>
</evidence>
<dbReference type="InterPro" id="IPR011516">
    <property type="entry name" value="Shugoshin_N"/>
</dbReference>
<evidence type="ECO:0000256" key="9">
    <source>
        <dbReference type="SAM" id="Coils"/>
    </source>
</evidence>
<feature type="compositionally biased region" description="Basic and acidic residues" evidence="10">
    <location>
        <begin position="302"/>
        <end position="312"/>
    </location>
</feature>
<protein>
    <submittedName>
        <fullName evidence="13">HEL056Cp</fullName>
    </submittedName>
</protein>
<dbReference type="Pfam" id="PF07557">
    <property type="entry name" value="Shugoshin_C"/>
    <property type="match status" value="1"/>
</dbReference>
<keyword evidence="4" id="KW-0132">Cell division</keyword>
<dbReference type="GO" id="GO:0051301">
    <property type="term" value="P:cell division"/>
    <property type="evidence" value="ECO:0007669"/>
    <property type="project" value="UniProtKB-KW"/>
</dbReference>
<keyword evidence="3" id="KW-0158">Chromosome</keyword>
<accession>A0A0X8HTJ8</accession>
<feature type="region of interest" description="Disordered" evidence="10">
    <location>
        <begin position="207"/>
        <end position="315"/>
    </location>
</feature>
<gene>
    <name evidence="13" type="ORF">AW171_hschr53159</name>
</gene>
<keyword evidence="7" id="KW-0131">Cell cycle</keyword>
<feature type="domain" description="Shugoshin N-terminal coiled-coil" evidence="12">
    <location>
        <begin position="37"/>
        <end position="77"/>
    </location>
</feature>
<evidence type="ECO:0000259" key="11">
    <source>
        <dbReference type="Pfam" id="PF07557"/>
    </source>
</evidence>
<dbReference type="STRING" id="45286.A0A0X8HTJ8"/>
<organism evidence="13 14">
    <name type="scientific">Eremothecium sinecaudum</name>
    <dbReference type="NCBI Taxonomy" id="45286"/>
    <lineage>
        <taxon>Eukaryota</taxon>
        <taxon>Fungi</taxon>
        <taxon>Dikarya</taxon>
        <taxon>Ascomycota</taxon>
        <taxon>Saccharomycotina</taxon>
        <taxon>Saccharomycetes</taxon>
        <taxon>Saccharomycetales</taxon>
        <taxon>Saccharomycetaceae</taxon>
        <taxon>Eremothecium</taxon>
    </lineage>
</organism>
<dbReference type="GO" id="GO:0045132">
    <property type="term" value="P:meiotic chromosome segregation"/>
    <property type="evidence" value="ECO:0007669"/>
    <property type="project" value="InterPro"/>
</dbReference>